<keyword evidence="2" id="KW-1185">Reference proteome</keyword>
<feature type="coiled-coil region" evidence="1">
    <location>
        <begin position="23"/>
        <end position="58"/>
    </location>
</feature>
<accession>A0A1S3HSA4</accession>
<keyword evidence="1" id="KW-0175">Coiled coil</keyword>
<evidence type="ECO:0000256" key="1">
    <source>
        <dbReference type="SAM" id="Coils"/>
    </source>
</evidence>
<sequence>MFNVRRAFRVSDLVLFIIKKAERALLRERINITNQRIIELKKDKNVQAEKVKERLKDDKNIYDITFYMVDKVGEKEFQRSKKTQINKLNKLTNKHIEKSNTVTEVDLTGTQLKQWVKVLSNYQPTEDEMKLIAKGLNYAIAPSKLPVRDVIIQTEVACQKLNIEQAAKLRHEVVGTLRSSNPPKPNLTKGERNAIKPLKNNKDIIIIPADKGKAVVTMDRNEYEEKCNNLLKDETTYKQLAKDPTQKLKARLINKLKNIRKENRIDDATYQKIYPTAEVTPRFYATPKIHKKDNPVRPIVSGINSITYELAKHLAKLLKPLVGKTNTIYRTHNTSLSC</sequence>
<dbReference type="OrthoDB" id="10029313at2759"/>
<name>A0A1S3HSA4_LINAN</name>
<reference evidence="3" key="1">
    <citation type="submission" date="2025-08" db="UniProtKB">
        <authorList>
            <consortium name="RefSeq"/>
        </authorList>
    </citation>
    <scope>IDENTIFICATION</scope>
    <source>
        <tissue evidence="3">Gonads</tissue>
    </source>
</reference>
<dbReference type="GeneID" id="106157722"/>
<evidence type="ECO:0000313" key="2">
    <source>
        <dbReference type="Proteomes" id="UP000085678"/>
    </source>
</evidence>
<dbReference type="InParanoid" id="A0A1S3HSA4"/>
<evidence type="ECO:0000313" key="3">
    <source>
        <dbReference type="RefSeq" id="XP_013388913.1"/>
    </source>
</evidence>
<proteinExistence type="predicted"/>
<dbReference type="Proteomes" id="UP000085678">
    <property type="component" value="Unplaced"/>
</dbReference>
<dbReference type="PANTHER" id="PTHR21301:SF11">
    <property type="entry name" value="GIY-YIG DOMAIN-CONTAINING PROTEIN"/>
    <property type="match status" value="1"/>
</dbReference>
<dbReference type="RefSeq" id="XP_013388913.1">
    <property type="nucleotide sequence ID" value="XM_013533459.1"/>
</dbReference>
<dbReference type="AlphaFoldDB" id="A0A1S3HSA4"/>
<organism evidence="2 3">
    <name type="scientific">Lingula anatina</name>
    <name type="common">Brachiopod</name>
    <name type="synonym">Lingula unguis</name>
    <dbReference type="NCBI Taxonomy" id="7574"/>
    <lineage>
        <taxon>Eukaryota</taxon>
        <taxon>Metazoa</taxon>
        <taxon>Spiralia</taxon>
        <taxon>Lophotrochozoa</taxon>
        <taxon>Brachiopoda</taxon>
        <taxon>Linguliformea</taxon>
        <taxon>Lingulata</taxon>
        <taxon>Lingulida</taxon>
        <taxon>Linguloidea</taxon>
        <taxon>Lingulidae</taxon>
        <taxon>Lingula</taxon>
    </lineage>
</organism>
<gene>
    <name evidence="3" type="primary">LOC106157722</name>
</gene>
<dbReference type="KEGG" id="lak:106157722"/>
<protein>
    <submittedName>
        <fullName evidence="3">Uncharacterized protein LOC106157722</fullName>
    </submittedName>
</protein>
<dbReference type="PANTHER" id="PTHR21301">
    <property type="entry name" value="REVERSE TRANSCRIPTASE"/>
    <property type="match status" value="1"/>
</dbReference>